<dbReference type="SUPFAM" id="SSF101874">
    <property type="entry name" value="YceI-like"/>
    <property type="match status" value="1"/>
</dbReference>
<evidence type="ECO:0000313" key="2">
    <source>
        <dbReference type="EMBL" id="OBY66011.1"/>
    </source>
</evidence>
<evidence type="ECO:0000259" key="1">
    <source>
        <dbReference type="Pfam" id="PF04264"/>
    </source>
</evidence>
<proteinExistence type="predicted"/>
<feature type="domain" description="Lipid/polyisoprenoid-binding YceI-like" evidence="1">
    <location>
        <begin position="75"/>
        <end position="186"/>
    </location>
</feature>
<dbReference type="Pfam" id="PF04264">
    <property type="entry name" value="YceI"/>
    <property type="match status" value="1"/>
</dbReference>
<dbReference type="InterPro" id="IPR007372">
    <property type="entry name" value="Lipid/polyisoprenoid-bd_YceI"/>
</dbReference>
<dbReference type="STRING" id="996801.BW723_00280"/>
<dbReference type="InterPro" id="IPR036761">
    <property type="entry name" value="TTHA0802/YceI-like_sf"/>
</dbReference>
<keyword evidence="3" id="KW-1185">Reference proteome</keyword>
<dbReference type="EMBL" id="LSFL01000021">
    <property type="protein sequence ID" value="OBY66011.1"/>
    <property type="molecule type" value="Genomic_DNA"/>
</dbReference>
<dbReference type="AlphaFoldDB" id="A0A1B8U2G7"/>
<dbReference type="Proteomes" id="UP000092612">
    <property type="component" value="Unassembled WGS sequence"/>
</dbReference>
<dbReference type="RefSeq" id="WP_068359778.1">
    <property type="nucleotide sequence ID" value="NZ_CP019337.1"/>
</dbReference>
<evidence type="ECO:0000313" key="3">
    <source>
        <dbReference type="Proteomes" id="UP000092612"/>
    </source>
</evidence>
<organism evidence="2 3">
    <name type="scientific">Polaribacter reichenbachii</name>
    <dbReference type="NCBI Taxonomy" id="996801"/>
    <lineage>
        <taxon>Bacteria</taxon>
        <taxon>Pseudomonadati</taxon>
        <taxon>Bacteroidota</taxon>
        <taxon>Flavobacteriia</taxon>
        <taxon>Flavobacteriales</taxon>
        <taxon>Flavobacteriaceae</taxon>
    </lineage>
</organism>
<comment type="caution">
    <text evidence="2">The sequence shown here is derived from an EMBL/GenBank/DDBJ whole genome shotgun (WGS) entry which is preliminary data.</text>
</comment>
<dbReference type="OrthoDB" id="1121590at2"/>
<dbReference type="Gene3D" id="2.40.128.110">
    <property type="entry name" value="Lipid/polyisoprenoid-binding, YceI-like"/>
    <property type="match status" value="1"/>
</dbReference>
<accession>A0A1B8U2G7</accession>
<sequence length="191" mass="21930">MRKIIFLIGILSSLSFVRVNEFNKNTIIQIKPESKLEILGTTNINKFECNFNFLEIDKPVPLFFQKKGKKIYFKKATLVLKNSCFDCGSRGINRDFSKLLKSNEFPLILLDLKEIEKKEATTEALVEMTIAGISKTYKIPVKVTENKNYLVTGNLDLNIEDYNLKVPKKMLGLIVVSEMIKINFNLILKKC</sequence>
<name>A0A1B8U2G7_9FLAO</name>
<dbReference type="KEGG" id="prn:BW723_00280"/>
<reference evidence="3" key="1">
    <citation type="submission" date="2016-02" db="EMBL/GenBank/DDBJ databases">
        <title>Paenibacillus sp. LPB0068, isolated from Crassostrea gigas.</title>
        <authorList>
            <person name="Shin S.-K."/>
            <person name="Yi H."/>
        </authorList>
    </citation>
    <scope>NUCLEOTIDE SEQUENCE [LARGE SCALE GENOMIC DNA]</scope>
    <source>
        <strain evidence="3">KCTC 23969</strain>
    </source>
</reference>
<protein>
    <recommendedName>
        <fullName evidence="1">Lipid/polyisoprenoid-binding YceI-like domain-containing protein</fullName>
    </recommendedName>
</protein>
<gene>
    <name evidence="2" type="ORF">LPB301_07500</name>
</gene>